<dbReference type="EMBL" id="ACBY02000047">
    <property type="protein sequence ID" value="EFB74988.1"/>
    <property type="molecule type" value="Genomic_DNA"/>
</dbReference>
<sequence length="173" mass="19708">MGFNLNKAKAAKEEILKSFTPLELNEGNVQAIFNRCLATKDTPNADVQLTILFEKVMGYDEDSKPMAFRKSTVEQNKKNVLYLMGQLNSVHQGSRAITAKESIYRYDGKKWTTETVTIMQLYHLAKTADCMAPFVKQSNRAMTEPIVTPTLSPKDPEFPAWWEAHKSEWEDKA</sequence>
<organism evidence="1 2">
    <name type="scientific">Subdoligranulum variabile DSM 15176</name>
    <dbReference type="NCBI Taxonomy" id="411471"/>
    <lineage>
        <taxon>Bacteria</taxon>
        <taxon>Bacillati</taxon>
        <taxon>Bacillota</taxon>
        <taxon>Clostridia</taxon>
        <taxon>Eubacteriales</taxon>
        <taxon>Oscillospiraceae</taxon>
        <taxon>Subdoligranulum</taxon>
    </lineage>
</organism>
<proteinExistence type="predicted"/>
<dbReference type="STRING" id="411471.SUBVAR_06677"/>
<keyword evidence="2" id="KW-1185">Reference proteome</keyword>
<comment type="caution">
    <text evidence="1">The sequence shown here is derived from an EMBL/GenBank/DDBJ whole genome shotgun (WGS) entry which is preliminary data.</text>
</comment>
<reference evidence="1" key="1">
    <citation type="submission" date="2009-12" db="EMBL/GenBank/DDBJ databases">
        <authorList>
            <person name="Weinstock G."/>
            <person name="Sodergren E."/>
            <person name="Clifton S."/>
            <person name="Fulton L."/>
            <person name="Fulton B."/>
            <person name="Courtney L."/>
            <person name="Fronick C."/>
            <person name="Harrison M."/>
            <person name="Strong C."/>
            <person name="Farmer C."/>
            <person name="Delahaunty K."/>
            <person name="Markovic C."/>
            <person name="Hall O."/>
            <person name="Minx P."/>
            <person name="Tomlinson C."/>
            <person name="Mitreva M."/>
            <person name="Nelson J."/>
            <person name="Hou S."/>
            <person name="Wollam A."/>
            <person name="Pepin K.H."/>
            <person name="Johnson M."/>
            <person name="Bhonagiri V."/>
            <person name="Nash W.E."/>
            <person name="Warren W."/>
            <person name="Chinwalla A."/>
            <person name="Mardis E.R."/>
            <person name="Wilson R.K."/>
        </authorList>
    </citation>
    <scope>NUCLEOTIDE SEQUENCE [LARGE SCALE GENOMIC DNA]</scope>
    <source>
        <strain evidence="1">DSM 15176</strain>
    </source>
</reference>
<dbReference type="Proteomes" id="UP000003438">
    <property type="component" value="Unassembled WGS sequence"/>
</dbReference>
<protein>
    <submittedName>
        <fullName evidence="1">Uncharacterized protein</fullName>
    </submittedName>
</protein>
<dbReference type="HOGENOM" id="CLU_1562064_0_0_9"/>
<name>D1PQK8_9FIRM</name>
<evidence type="ECO:0000313" key="2">
    <source>
        <dbReference type="Proteomes" id="UP000003438"/>
    </source>
</evidence>
<dbReference type="OrthoDB" id="2095747at2"/>
<evidence type="ECO:0000313" key="1">
    <source>
        <dbReference type="EMBL" id="EFB74988.1"/>
    </source>
</evidence>
<accession>D1PQK8</accession>
<gene>
    <name evidence="1" type="ORF">SUBVAR_06677</name>
</gene>
<dbReference type="RefSeq" id="WP_007048036.1">
    <property type="nucleotide sequence ID" value="NZ_GG704770.1"/>
</dbReference>
<dbReference type="AlphaFoldDB" id="D1PQK8"/>